<keyword evidence="3" id="KW-1185">Reference proteome</keyword>
<dbReference type="EMBL" id="CP039690">
    <property type="protein sequence ID" value="QCI65189.1"/>
    <property type="molecule type" value="Genomic_DNA"/>
</dbReference>
<dbReference type="AlphaFoldDB" id="A0A4D7AVY2"/>
<dbReference type="Pfam" id="PF06282">
    <property type="entry name" value="DUF1036"/>
    <property type="match status" value="2"/>
</dbReference>
<reference evidence="2 3" key="1">
    <citation type="submission" date="2019-04" db="EMBL/GenBank/DDBJ databases">
        <title>Phreatobacter aquaticus sp. nov.</title>
        <authorList>
            <person name="Choi A."/>
        </authorList>
    </citation>
    <scope>NUCLEOTIDE SEQUENCE [LARGE SCALE GENOMIC DNA]</scope>
    <source>
        <strain evidence="2 3">KCTC 52518</strain>
    </source>
</reference>
<accession>A0A4D7AVY2</accession>
<proteinExistence type="predicted"/>
<evidence type="ECO:0000313" key="2">
    <source>
        <dbReference type="EMBL" id="QCI65189.1"/>
    </source>
</evidence>
<dbReference type="InterPro" id="IPR009380">
    <property type="entry name" value="DUF1036"/>
</dbReference>
<dbReference type="SUPFAM" id="SSF47090">
    <property type="entry name" value="PGBD-like"/>
    <property type="match status" value="1"/>
</dbReference>
<gene>
    <name evidence="2" type="ORF">E8M01_13805</name>
</gene>
<name>A0A4D7AVY2_9HYPH</name>
<organism evidence="2 3">
    <name type="scientific">Phreatobacter stygius</name>
    <dbReference type="NCBI Taxonomy" id="1940610"/>
    <lineage>
        <taxon>Bacteria</taxon>
        <taxon>Pseudomonadati</taxon>
        <taxon>Pseudomonadota</taxon>
        <taxon>Alphaproteobacteria</taxon>
        <taxon>Hyphomicrobiales</taxon>
        <taxon>Phreatobacteraceae</taxon>
        <taxon>Phreatobacter</taxon>
    </lineage>
</organism>
<dbReference type="RefSeq" id="WP_136960637.1">
    <property type="nucleotide sequence ID" value="NZ_CP039690.1"/>
</dbReference>
<feature type="domain" description="Peptidoglycan binding-like" evidence="1">
    <location>
        <begin position="192"/>
        <end position="230"/>
    </location>
</feature>
<protein>
    <submittedName>
        <fullName evidence="2">DUF1036 domain-containing protein</fullName>
    </submittedName>
</protein>
<dbReference type="Gene3D" id="1.10.101.10">
    <property type="entry name" value="PGBD-like superfamily/PGBD"/>
    <property type="match status" value="1"/>
</dbReference>
<dbReference type="Pfam" id="PF01471">
    <property type="entry name" value="PG_binding_1"/>
    <property type="match status" value="1"/>
</dbReference>
<dbReference type="InterPro" id="IPR036365">
    <property type="entry name" value="PGBD-like_sf"/>
</dbReference>
<sequence>MARPRMRFWWSFSPMVARAPSSTPEPAGRAIRPLAGLVPGGLAPSGLALAAALALGAAPAAAETRLCNRTSLVTEAAIGVLADDTAATRGWFRLDPGQCRVILQTAEAPGRLFLNTRGLTEPPGTGLGQPDNVRLCVGEGDFLVAAALACQRPGTRLVPFAEMRPTVIDGIAVLFLSEAADYDLPQARRAGIQRLLTRMGYDPGPIDGLDGPRTDAALRAFVADRNLPADSGAAPDIFDTLIAALRAGEGPGFAWCNDSGNRIMAALGVEEGGRVVTRGWYRIEPGACLKPPIDAAAVRVYSFAEAVDAEGRPVLSAGKPLTYGGEVAACIRPAEFEIAGAGDCAAHGATSVAFLEVSFDGRRRASVRFREP</sequence>
<evidence type="ECO:0000259" key="1">
    <source>
        <dbReference type="Pfam" id="PF01471"/>
    </source>
</evidence>
<dbReference type="KEGG" id="pstg:E8M01_13805"/>
<dbReference type="InterPro" id="IPR036366">
    <property type="entry name" value="PGBDSf"/>
</dbReference>
<evidence type="ECO:0000313" key="3">
    <source>
        <dbReference type="Proteomes" id="UP000298781"/>
    </source>
</evidence>
<dbReference type="Proteomes" id="UP000298781">
    <property type="component" value="Chromosome"/>
</dbReference>
<dbReference type="InterPro" id="IPR002477">
    <property type="entry name" value="Peptidoglycan-bd-like"/>
</dbReference>
<dbReference type="OrthoDB" id="9806840at2"/>